<evidence type="ECO:0000313" key="2">
    <source>
        <dbReference type="Proteomes" id="UP000093737"/>
    </source>
</evidence>
<comment type="caution">
    <text evidence="1">The sequence shown here is derived from an EMBL/GenBank/DDBJ whole genome shotgun (WGS) entry which is preliminary data.</text>
</comment>
<dbReference type="AlphaFoldDB" id="A0AA91J4S7"/>
<gene>
    <name evidence="1" type="ORF">A8145_03815</name>
</gene>
<evidence type="ECO:0000313" key="1">
    <source>
        <dbReference type="EMBL" id="OBQ71987.1"/>
    </source>
</evidence>
<proteinExistence type="predicted"/>
<organism evidence="1 2">
    <name type="scientific">Rhizobium loti</name>
    <name type="common">Mesorhizobium loti</name>
    <dbReference type="NCBI Taxonomy" id="381"/>
    <lineage>
        <taxon>Bacteria</taxon>
        <taxon>Pseudomonadati</taxon>
        <taxon>Pseudomonadota</taxon>
        <taxon>Alphaproteobacteria</taxon>
        <taxon>Hyphomicrobiales</taxon>
        <taxon>Phyllobacteriaceae</taxon>
        <taxon>Mesorhizobium</taxon>
    </lineage>
</organism>
<dbReference type="Proteomes" id="UP000093737">
    <property type="component" value="Unassembled WGS sequence"/>
</dbReference>
<accession>A0AA91J4S7</accession>
<sequence>MDSRLIIDTALVRRLVVTQFPLWKCLAVRPVELGGWDNRTFHLGDEMTVRLPSGVGDPSCDPTIACGKC</sequence>
<reference evidence="1 2" key="1">
    <citation type="submission" date="2016-05" db="EMBL/GenBank/DDBJ databases">
        <authorList>
            <person name="Ramsay J.P."/>
        </authorList>
    </citation>
    <scope>NUCLEOTIDE SEQUENCE [LARGE SCALE GENOMIC DNA]</scope>
    <source>
        <strain evidence="1 2">NZP2042</strain>
    </source>
</reference>
<dbReference type="Gene3D" id="3.30.200.20">
    <property type="entry name" value="Phosphorylase Kinase, domain 1"/>
    <property type="match status" value="1"/>
</dbReference>
<protein>
    <submittedName>
        <fullName evidence="1">Uncharacterized protein</fullName>
    </submittedName>
</protein>
<name>A0AA91J4S7_RHILI</name>
<dbReference type="EMBL" id="LYTK01000001">
    <property type="protein sequence ID" value="OBQ71987.1"/>
    <property type="molecule type" value="Genomic_DNA"/>
</dbReference>